<keyword evidence="1" id="KW-0175">Coiled coil</keyword>
<dbReference type="PANTHER" id="PTHR15239:SF6">
    <property type="entry name" value="RIBOSOME QUALITY CONTROL COMPLEX SUBUNIT NEMF"/>
    <property type="match status" value="1"/>
</dbReference>
<proteinExistence type="predicted"/>
<name>A0A117M6H1_UNCT6</name>
<dbReference type="GO" id="GO:0043023">
    <property type="term" value="F:ribosomal large subunit binding"/>
    <property type="evidence" value="ECO:0007669"/>
    <property type="project" value="TreeGrafter"/>
</dbReference>
<dbReference type="PANTHER" id="PTHR15239">
    <property type="entry name" value="NUCLEAR EXPORT MEDIATOR FACTOR NEMF"/>
    <property type="match status" value="1"/>
</dbReference>
<protein>
    <submittedName>
        <fullName evidence="3">Fibronectin-binding A domain protein</fullName>
    </submittedName>
</protein>
<dbReference type="GO" id="GO:0000049">
    <property type="term" value="F:tRNA binding"/>
    <property type="evidence" value="ECO:0007669"/>
    <property type="project" value="TreeGrafter"/>
</dbReference>
<dbReference type="InterPro" id="IPR051608">
    <property type="entry name" value="RQC_Subunit_NEMF"/>
</dbReference>
<dbReference type="GO" id="GO:0072344">
    <property type="term" value="P:rescue of stalled ribosome"/>
    <property type="evidence" value="ECO:0007669"/>
    <property type="project" value="TreeGrafter"/>
</dbReference>
<dbReference type="Gene3D" id="2.30.310.10">
    <property type="entry name" value="ibrinogen binding protein from staphylococcus aureus domain"/>
    <property type="match status" value="1"/>
</dbReference>
<accession>A0A117M6H1</accession>
<reference evidence="4" key="1">
    <citation type="journal article" date="2015" name="MBio">
        <title>Genome-Resolved Metagenomic Analysis Reveals Roles for Candidate Phyla and Other Microbial Community Members in Biogeochemical Transformations in Oil Reservoirs.</title>
        <authorList>
            <person name="Hu P."/>
            <person name="Tom L."/>
            <person name="Singh A."/>
            <person name="Thomas B.C."/>
            <person name="Baker B.J."/>
            <person name="Piceno Y.M."/>
            <person name="Andersen G.L."/>
            <person name="Banfield J.F."/>
        </authorList>
    </citation>
    <scope>NUCLEOTIDE SEQUENCE [LARGE SCALE GENOMIC DNA]</scope>
</reference>
<dbReference type="Pfam" id="PF05670">
    <property type="entry name" value="NFACT-R_1"/>
    <property type="match status" value="1"/>
</dbReference>
<gene>
    <name evidence="3" type="ORF">XE03_1083</name>
</gene>
<dbReference type="EMBL" id="LGGX01000009">
    <property type="protein sequence ID" value="KUK86994.1"/>
    <property type="molecule type" value="Genomic_DNA"/>
</dbReference>
<comment type="caution">
    <text evidence="3">The sequence shown here is derived from an EMBL/GenBank/DDBJ whole genome shotgun (WGS) entry which is preliminary data.</text>
</comment>
<organism evidence="3 4">
    <name type="scientific">candidate division TA06 bacterium 34_109</name>
    <dbReference type="NCBI Taxonomy" id="1635277"/>
    <lineage>
        <taxon>Bacteria</taxon>
        <taxon>Bacteria division TA06</taxon>
    </lineage>
</organism>
<dbReference type="PATRIC" id="fig|1635277.3.peg.1329"/>
<evidence type="ECO:0000259" key="2">
    <source>
        <dbReference type="Pfam" id="PF05670"/>
    </source>
</evidence>
<dbReference type="GO" id="GO:1990112">
    <property type="term" value="C:RQC complex"/>
    <property type="evidence" value="ECO:0007669"/>
    <property type="project" value="TreeGrafter"/>
</dbReference>
<sequence length="481" mass="56732">MRKIDFSSLNIKKLLKDEVLNLLPSKIEKVYFKNFLDDRFLTFETENFSLTFLCNKNFSFMFKDIIDGEKLKINFSEPLKNFCKGVRIKDIVQFGFERILKFELSNAKNIFFILIPLKFNIIVTDENLQILNLYSFPKDRNGKLIYRIGEKIDVQFEEDYSKYIDKRTKKFMSEKNLDLKSVLDLDNYLLESKGKFFISPFVDETSVVIKKDPLITNLVKEYLSFEEESLKNKRKLLILKQIEKEMENIKETIENDEGKIFDQKIKDINEKIETLKENSMKIEEPGIYKLKSVFDENKIVEIFVEKNPFYTLDKLYKSLKELKEDFKKFNLKREKLLKRLSELEKKKANINKIPIELKKEKEEKKFGKIFYSPNGFTVLCGRNSEENDFLTLKIASKDDLFFHAREAKGAHVILKKGGRIPKKEDIYYAAAIAAYNSKGKHSKLVPVSYTERRYVTKRKGSSSGEVILLREEVIFVEPKEK</sequence>
<feature type="coiled-coil region" evidence="1">
    <location>
        <begin position="232"/>
        <end position="259"/>
    </location>
</feature>
<feature type="domain" description="NFACT RNA-binding" evidence="2">
    <location>
        <begin position="370"/>
        <end position="461"/>
    </location>
</feature>
<dbReference type="AlphaFoldDB" id="A0A117M6H1"/>
<evidence type="ECO:0000256" key="1">
    <source>
        <dbReference type="SAM" id="Coils"/>
    </source>
</evidence>
<evidence type="ECO:0000313" key="3">
    <source>
        <dbReference type="EMBL" id="KUK86994.1"/>
    </source>
</evidence>
<feature type="coiled-coil region" evidence="1">
    <location>
        <begin position="312"/>
        <end position="353"/>
    </location>
</feature>
<evidence type="ECO:0000313" key="4">
    <source>
        <dbReference type="Proteomes" id="UP000053467"/>
    </source>
</evidence>
<dbReference type="Proteomes" id="UP000053467">
    <property type="component" value="Unassembled WGS sequence"/>
</dbReference>
<dbReference type="InterPro" id="IPR008532">
    <property type="entry name" value="NFACT_RNA-bd"/>
</dbReference>